<keyword evidence="1" id="KW-0732">Signal</keyword>
<reference evidence="2 3" key="1">
    <citation type="submission" date="2023-12" db="EMBL/GenBank/DDBJ databases">
        <title>Genome sequencing and assembly of bacterial species from a model synthetic community.</title>
        <authorList>
            <person name="Hogle S.L."/>
        </authorList>
    </citation>
    <scope>NUCLEOTIDE SEQUENCE [LARGE SCALE GENOMIC DNA]</scope>
    <source>
        <strain evidence="2 3">HAMBI_3031</strain>
    </source>
</reference>
<gene>
    <name evidence="2" type="ORF">U0035_13350</name>
</gene>
<dbReference type="Proteomes" id="UP001325680">
    <property type="component" value="Chromosome"/>
</dbReference>
<sequence length="285" mass="31541">MRPIKQAFNVFFFFLFSSAAMPVAAQQNKDIAPVDSSETASSPATFTLASLFSSGIDYFGQTTERKLPYIALNGTLRLKSGIYASVTGFHLFSDSAVVSATGLTAGYQFTIAPQLTGDLSYVYTVFPKQSPFLQASSPHMASIAFNYGHLFNTGISADYSFGRQQDFFVSLANAKEFVLNTDRDRHIFATTPQVTIVAGTQQFYETYLVERKNNGKGKGNPPPREESRSYDQFGILSYNFKLPLSYNRASYLVEAAYQLSLLGNNAAERTGKTNSFFTLGVYYQF</sequence>
<organism evidence="2 3">
    <name type="scientific">Niabella yanshanensis</name>
    <dbReference type="NCBI Taxonomy" id="577386"/>
    <lineage>
        <taxon>Bacteria</taxon>
        <taxon>Pseudomonadati</taxon>
        <taxon>Bacteroidota</taxon>
        <taxon>Chitinophagia</taxon>
        <taxon>Chitinophagales</taxon>
        <taxon>Chitinophagaceae</taxon>
        <taxon>Niabella</taxon>
    </lineage>
</organism>
<evidence type="ECO:0000313" key="3">
    <source>
        <dbReference type="Proteomes" id="UP001325680"/>
    </source>
</evidence>
<feature type="chain" id="PRO_5046449032" evidence="1">
    <location>
        <begin position="26"/>
        <end position="285"/>
    </location>
</feature>
<dbReference type="RefSeq" id="WP_114790272.1">
    <property type="nucleotide sequence ID" value="NZ_CP139960.1"/>
</dbReference>
<accession>A0ABZ0W171</accession>
<feature type="signal peptide" evidence="1">
    <location>
        <begin position="1"/>
        <end position="25"/>
    </location>
</feature>
<protein>
    <submittedName>
        <fullName evidence="2">Uncharacterized protein</fullName>
    </submittedName>
</protein>
<proteinExistence type="predicted"/>
<name>A0ABZ0W171_9BACT</name>
<keyword evidence="3" id="KW-1185">Reference proteome</keyword>
<evidence type="ECO:0000313" key="2">
    <source>
        <dbReference type="EMBL" id="WQD36654.1"/>
    </source>
</evidence>
<evidence type="ECO:0000256" key="1">
    <source>
        <dbReference type="SAM" id="SignalP"/>
    </source>
</evidence>
<dbReference type="EMBL" id="CP139960">
    <property type="protein sequence ID" value="WQD36654.1"/>
    <property type="molecule type" value="Genomic_DNA"/>
</dbReference>